<sequence>MTAQTGPIVADSTVPMPAPLDSETAMLLRTVLLPHFECAQSWGDLCRRLKTKGFEITFRHGHLVLADETGKPVCTGAMIGSPLARLALRLGRPKLRSDCSGASATLQS</sequence>
<protein>
    <submittedName>
        <fullName evidence="1">Uncharacterized protein</fullName>
    </submittedName>
</protein>
<accession>A0A1M5TTP3</accession>
<name>A0A1M5TTP3_9RHOB</name>
<dbReference type="EMBL" id="FQXC01000003">
    <property type="protein sequence ID" value="SHH54051.1"/>
    <property type="molecule type" value="Genomic_DNA"/>
</dbReference>
<dbReference type="Proteomes" id="UP000184221">
    <property type="component" value="Unassembled WGS sequence"/>
</dbReference>
<evidence type="ECO:0000313" key="1">
    <source>
        <dbReference type="EMBL" id="SHH54051.1"/>
    </source>
</evidence>
<dbReference type="OrthoDB" id="7866873at2"/>
<dbReference type="STRING" id="996342.SAMN05443551_2357"/>
<reference evidence="1 2" key="1">
    <citation type="submission" date="2016-11" db="EMBL/GenBank/DDBJ databases">
        <authorList>
            <person name="Jaros S."/>
            <person name="Januszkiewicz K."/>
            <person name="Wedrychowicz H."/>
        </authorList>
    </citation>
    <scope>NUCLEOTIDE SEQUENCE [LARGE SCALE GENOMIC DNA]</scope>
    <source>
        <strain evidence="1 2">DSM 29431</strain>
    </source>
</reference>
<gene>
    <name evidence="1" type="ORF">SAMN05443551_2357</name>
</gene>
<keyword evidence="2" id="KW-1185">Reference proteome</keyword>
<dbReference type="AlphaFoldDB" id="A0A1M5TTP3"/>
<evidence type="ECO:0000313" key="2">
    <source>
        <dbReference type="Proteomes" id="UP000184221"/>
    </source>
</evidence>
<organism evidence="1 2">
    <name type="scientific">Marivita hallyeonensis</name>
    <dbReference type="NCBI Taxonomy" id="996342"/>
    <lineage>
        <taxon>Bacteria</taxon>
        <taxon>Pseudomonadati</taxon>
        <taxon>Pseudomonadota</taxon>
        <taxon>Alphaproteobacteria</taxon>
        <taxon>Rhodobacterales</taxon>
        <taxon>Roseobacteraceae</taxon>
        <taxon>Marivita</taxon>
    </lineage>
</organism>
<proteinExistence type="predicted"/>